<dbReference type="PROSITE" id="PS51273">
    <property type="entry name" value="GATASE_TYPE_1"/>
    <property type="match status" value="1"/>
</dbReference>
<dbReference type="SUPFAM" id="SSF52317">
    <property type="entry name" value="Class I glutamine amidotransferase-like"/>
    <property type="match status" value="1"/>
</dbReference>
<dbReference type="EMBL" id="JAJEWP010000001">
    <property type="protein sequence ID" value="MCC2615263.1"/>
    <property type="molecule type" value="Genomic_DNA"/>
</dbReference>
<comment type="catalytic activity">
    <reaction evidence="4">
        <text>chorismate + L-glutamine = anthranilate + pyruvate + L-glutamate + H(+)</text>
        <dbReference type="Rhea" id="RHEA:21732"/>
        <dbReference type="ChEBI" id="CHEBI:15361"/>
        <dbReference type="ChEBI" id="CHEBI:15378"/>
        <dbReference type="ChEBI" id="CHEBI:16567"/>
        <dbReference type="ChEBI" id="CHEBI:29748"/>
        <dbReference type="ChEBI" id="CHEBI:29985"/>
        <dbReference type="ChEBI" id="CHEBI:58359"/>
        <dbReference type="EC" id="4.1.3.27"/>
    </reaction>
</comment>
<reference evidence="6 7" key="1">
    <citation type="submission" date="2021-10" db="EMBL/GenBank/DDBJ databases">
        <title>Draft genome of Aestuariibacter halophilus JC2043.</title>
        <authorList>
            <person name="Emsley S.A."/>
            <person name="Pfannmuller K.M."/>
            <person name="Ushijima B."/>
            <person name="Saw J.H."/>
            <person name="Videau P."/>
        </authorList>
    </citation>
    <scope>NUCLEOTIDE SEQUENCE [LARGE SCALE GENOMIC DNA]</scope>
    <source>
        <strain evidence="6 7">JC2043</strain>
    </source>
</reference>
<evidence type="ECO:0000256" key="4">
    <source>
        <dbReference type="ARBA" id="ARBA00047683"/>
    </source>
</evidence>
<dbReference type="PANTHER" id="PTHR43418:SF2">
    <property type="entry name" value="BIFUNCTIONAL PROTEIN TRPGD"/>
    <property type="match status" value="1"/>
</dbReference>
<protein>
    <recommendedName>
        <fullName evidence="1">anthranilate synthase</fullName>
        <ecNumber evidence="1">4.1.3.27</ecNumber>
    </recommendedName>
</protein>
<dbReference type="PANTHER" id="PTHR43418">
    <property type="entry name" value="MULTIFUNCTIONAL TRYPTOPHAN BIOSYNTHESIS PROTEIN-RELATED"/>
    <property type="match status" value="1"/>
</dbReference>
<dbReference type="PRINTS" id="PR00096">
    <property type="entry name" value="GATASE"/>
</dbReference>
<keyword evidence="3" id="KW-0456">Lyase</keyword>
<evidence type="ECO:0000256" key="3">
    <source>
        <dbReference type="ARBA" id="ARBA00023239"/>
    </source>
</evidence>
<dbReference type="InterPro" id="IPR006221">
    <property type="entry name" value="TrpG/PapA_dom"/>
</dbReference>
<dbReference type="InterPro" id="IPR017926">
    <property type="entry name" value="GATASE"/>
</dbReference>
<organism evidence="6 7">
    <name type="scientific">Fluctibacter halophilus</name>
    <dbReference type="NCBI Taxonomy" id="226011"/>
    <lineage>
        <taxon>Bacteria</taxon>
        <taxon>Pseudomonadati</taxon>
        <taxon>Pseudomonadota</taxon>
        <taxon>Gammaproteobacteria</taxon>
        <taxon>Alteromonadales</taxon>
        <taxon>Alteromonadaceae</taxon>
        <taxon>Fluctibacter</taxon>
    </lineage>
</organism>
<gene>
    <name evidence="6" type="ORF">LJ739_03295</name>
</gene>
<dbReference type="Proteomes" id="UP001520878">
    <property type="component" value="Unassembled WGS sequence"/>
</dbReference>
<keyword evidence="7" id="KW-1185">Reference proteome</keyword>
<dbReference type="RefSeq" id="WP_229157170.1">
    <property type="nucleotide sequence ID" value="NZ_JAJEWP010000001.1"/>
</dbReference>
<dbReference type="NCBIfam" id="TIGR00566">
    <property type="entry name" value="trpG_papA"/>
    <property type="match status" value="1"/>
</dbReference>
<name>A0ABS8G459_9ALTE</name>
<keyword evidence="2" id="KW-0315">Glutamine amidotransferase</keyword>
<dbReference type="Pfam" id="PF00117">
    <property type="entry name" value="GATase"/>
    <property type="match status" value="1"/>
</dbReference>
<evidence type="ECO:0000313" key="7">
    <source>
        <dbReference type="Proteomes" id="UP001520878"/>
    </source>
</evidence>
<evidence type="ECO:0000256" key="2">
    <source>
        <dbReference type="ARBA" id="ARBA00022962"/>
    </source>
</evidence>
<dbReference type="CDD" id="cd01743">
    <property type="entry name" value="GATase1_Anthranilate_Synthase"/>
    <property type="match status" value="1"/>
</dbReference>
<evidence type="ECO:0000259" key="5">
    <source>
        <dbReference type="Pfam" id="PF00117"/>
    </source>
</evidence>
<dbReference type="EC" id="4.1.3.27" evidence="1"/>
<accession>A0ABS8G459</accession>
<sequence length="210" mass="22683">MSSPVSIFLLDNVDSFTYNLVDELRGLGHDLVVYRNHVAPSTILAAMAEKAKSHRVILLLSPGPGAPQQAGCMPTLLKQVAGVYPVLGICLGHQAIVEHYGGRVVRANTVMHGKSSPLIHQGEGVFHGLPSPMPIARYHSLMVTDLPAQITELASSDGVPMAVLHQQHRMLGFQFHPESILTPMGSTLLQNSIEFLLAAPQQPQQENAHV</sequence>
<comment type="caution">
    <text evidence="6">The sequence shown here is derived from an EMBL/GenBank/DDBJ whole genome shotgun (WGS) entry which is preliminary data.</text>
</comment>
<evidence type="ECO:0000313" key="6">
    <source>
        <dbReference type="EMBL" id="MCC2615263.1"/>
    </source>
</evidence>
<dbReference type="Gene3D" id="3.40.50.880">
    <property type="match status" value="1"/>
</dbReference>
<dbReference type="InterPro" id="IPR050472">
    <property type="entry name" value="Anth_synth/Amidotransfase"/>
</dbReference>
<dbReference type="InterPro" id="IPR029062">
    <property type="entry name" value="Class_I_gatase-like"/>
</dbReference>
<feature type="domain" description="Glutamine amidotransferase" evidence="5">
    <location>
        <begin position="9"/>
        <end position="192"/>
    </location>
</feature>
<evidence type="ECO:0000256" key="1">
    <source>
        <dbReference type="ARBA" id="ARBA00012266"/>
    </source>
</evidence>
<proteinExistence type="predicted"/>
<dbReference type="PRINTS" id="PR00097">
    <property type="entry name" value="ANTSNTHASEII"/>
</dbReference>